<evidence type="ECO:0000256" key="1">
    <source>
        <dbReference type="SAM" id="MobiDB-lite"/>
    </source>
</evidence>
<feature type="region of interest" description="Disordered" evidence="1">
    <location>
        <begin position="1"/>
        <end position="22"/>
    </location>
</feature>
<dbReference type="PANTHER" id="PTHR12219">
    <property type="entry name" value="NADH-UBIQUINONE OXIDOREDUCTASE"/>
    <property type="match status" value="1"/>
</dbReference>
<keyword evidence="3" id="KW-1185">Reference proteome</keyword>
<dbReference type="InterPro" id="IPR049547">
    <property type="entry name" value="WDR93_beta-prop"/>
</dbReference>
<protein>
    <submittedName>
        <fullName evidence="2">WD repeat-containing protein 93</fullName>
    </submittedName>
</protein>
<dbReference type="GO" id="GO:0022900">
    <property type="term" value="P:electron transport chain"/>
    <property type="evidence" value="ECO:0007669"/>
    <property type="project" value="InterPro"/>
</dbReference>
<reference evidence="2" key="1">
    <citation type="journal article" date="2023" name="Front. Mar. Sci.">
        <title>A new Merluccius polli reference genome to investigate the effects of global change in West African waters.</title>
        <authorList>
            <person name="Mateo J.L."/>
            <person name="Blanco-Fernandez C."/>
            <person name="Garcia-Vazquez E."/>
            <person name="Machado-Schiaffino G."/>
        </authorList>
    </citation>
    <scope>NUCLEOTIDE SEQUENCE</scope>
    <source>
        <strain evidence="2">C29</strain>
        <tissue evidence="2">Fin</tissue>
    </source>
</reference>
<sequence length="429" mass="47813">MAIPEPSERDWAGEDGEGFLTDPEALRDRLPQPYRMVDRVLDRLLDRVWEAVLRREGPPLRRQTPLMLSAETQLPESTNCLACSGDGRFLAAGHAQGLSVSCASSLAWVSSRLEEGLEITAIQMTAVGQEAYLISTVDDMGVAGVFALSAGKIHLLQILNKTEDINQRSVCMTFELSEGGDFGAALMSCKAFHLCTDGFIQAGTLSRPHTQSIYSIYPNNQYILSGNGAVWLDIYHFPIEAWLEDLKQAASQSQMPADGDVRWTPCSVLMKITPAKIPTGTTLMSPLELLKKAEVGPGMGSGQNHMISGRQWKEQDAAFRSKYGYDPDQVDDRPWYNAVCLWWTGSHNLIQYSLRKAKNKQDVDPRPAMLWPNAQEIVCSAVSQSSRYIALGLEPDLVSVWDRQTGKLLIISLRKVFRVRLMMIMYSMY</sequence>
<dbReference type="AlphaFoldDB" id="A0AA47P6C4"/>
<dbReference type="InterPro" id="IPR011044">
    <property type="entry name" value="Quino_amine_DH_bsu"/>
</dbReference>
<proteinExistence type="predicted"/>
<dbReference type="Proteomes" id="UP001174136">
    <property type="component" value="Unassembled WGS sequence"/>
</dbReference>
<dbReference type="SUPFAM" id="SSF50969">
    <property type="entry name" value="YVTN repeat-like/Quinoprotein amine dehydrogenase"/>
    <property type="match status" value="1"/>
</dbReference>
<comment type="caution">
    <text evidence="2">The sequence shown here is derived from an EMBL/GenBank/DDBJ whole genome shotgun (WGS) entry which is preliminary data.</text>
</comment>
<dbReference type="EMBL" id="JAOPHQ010001833">
    <property type="protein sequence ID" value="KAK0149163.1"/>
    <property type="molecule type" value="Genomic_DNA"/>
</dbReference>
<dbReference type="PANTHER" id="PTHR12219:SF17">
    <property type="entry name" value="WD REPEAT-CONTAINING PROTEIN 93"/>
    <property type="match status" value="1"/>
</dbReference>
<dbReference type="InterPro" id="IPR006885">
    <property type="entry name" value="NADH_UbQ_FeS_4_mit-like"/>
</dbReference>
<dbReference type="Pfam" id="PF21030">
    <property type="entry name" value="WDR93"/>
    <property type="match status" value="3"/>
</dbReference>
<organism evidence="2 3">
    <name type="scientific">Merluccius polli</name>
    <name type="common">Benguela hake</name>
    <name type="synonym">Merluccius cadenati</name>
    <dbReference type="NCBI Taxonomy" id="89951"/>
    <lineage>
        <taxon>Eukaryota</taxon>
        <taxon>Metazoa</taxon>
        <taxon>Chordata</taxon>
        <taxon>Craniata</taxon>
        <taxon>Vertebrata</taxon>
        <taxon>Euteleostomi</taxon>
        <taxon>Actinopterygii</taxon>
        <taxon>Neopterygii</taxon>
        <taxon>Teleostei</taxon>
        <taxon>Neoteleostei</taxon>
        <taxon>Acanthomorphata</taxon>
        <taxon>Zeiogadaria</taxon>
        <taxon>Gadariae</taxon>
        <taxon>Gadiformes</taxon>
        <taxon>Gadoidei</taxon>
        <taxon>Merlucciidae</taxon>
        <taxon>Merluccius</taxon>
    </lineage>
</organism>
<feature type="compositionally biased region" description="Basic and acidic residues" evidence="1">
    <location>
        <begin position="1"/>
        <end position="12"/>
    </location>
</feature>
<evidence type="ECO:0000313" key="3">
    <source>
        <dbReference type="Proteomes" id="UP001174136"/>
    </source>
</evidence>
<accession>A0AA47P6C4</accession>
<evidence type="ECO:0000313" key="2">
    <source>
        <dbReference type="EMBL" id="KAK0149163.1"/>
    </source>
</evidence>
<gene>
    <name evidence="2" type="primary">WDR93</name>
    <name evidence="2" type="ORF">N1851_010314</name>
</gene>
<name>A0AA47P6C4_MERPO</name>